<keyword evidence="1" id="KW-0812">Transmembrane</keyword>
<evidence type="ECO:0000256" key="1">
    <source>
        <dbReference type="SAM" id="Phobius"/>
    </source>
</evidence>
<dbReference type="AlphaFoldDB" id="A0A6J6CE84"/>
<feature type="transmembrane region" description="Helical" evidence="1">
    <location>
        <begin position="102"/>
        <end position="123"/>
    </location>
</feature>
<accession>A0A6J6CE84</accession>
<dbReference type="Pfam" id="PF02517">
    <property type="entry name" value="Rce1-like"/>
    <property type="match status" value="1"/>
</dbReference>
<keyword evidence="1" id="KW-0472">Membrane</keyword>
<dbReference type="PANTHER" id="PTHR43592:SF15">
    <property type="entry name" value="CAAX AMINO TERMINAL PROTEASE FAMILY PROTEIN"/>
    <property type="match status" value="1"/>
</dbReference>
<evidence type="ECO:0000259" key="2">
    <source>
        <dbReference type="Pfam" id="PF02517"/>
    </source>
</evidence>
<reference evidence="3" key="1">
    <citation type="submission" date="2020-05" db="EMBL/GenBank/DDBJ databases">
        <authorList>
            <person name="Chiriac C."/>
            <person name="Salcher M."/>
            <person name="Ghai R."/>
            <person name="Kavagutti S V."/>
        </authorList>
    </citation>
    <scope>NUCLEOTIDE SEQUENCE</scope>
</reference>
<evidence type="ECO:0000313" key="3">
    <source>
        <dbReference type="EMBL" id="CAB4549435.1"/>
    </source>
</evidence>
<feature type="transmembrane region" description="Helical" evidence="1">
    <location>
        <begin position="149"/>
        <end position="171"/>
    </location>
</feature>
<organism evidence="3">
    <name type="scientific">freshwater metagenome</name>
    <dbReference type="NCBI Taxonomy" id="449393"/>
    <lineage>
        <taxon>unclassified sequences</taxon>
        <taxon>metagenomes</taxon>
        <taxon>ecological metagenomes</taxon>
    </lineage>
</organism>
<keyword evidence="1" id="KW-1133">Transmembrane helix</keyword>
<feature type="domain" description="CAAX prenyl protease 2/Lysostaphin resistance protein A-like" evidence="2">
    <location>
        <begin position="151"/>
        <end position="238"/>
    </location>
</feature>
<dbReference type="PANTHER" id="PTHR43592">
    <property type="entry name" value="CAAX AMINO TERMINAL PROTEASE"/>
    <property type="match status" value="1"/>
</dbReference>
<protein>
    <submittedName>
        <fullName evidence="3">Unannotated protein</fullName>
    </submittedName>
</protein>
<dbReference type="GO" id="GO:0004175">
    <property type="term" value="F:endopeptidase activity"/>
    <property type="evidence" value="ECO:0007669"/>
    <property type="project" value="UniProtKB-ARBA"/>
</dbReference>
<dbReference type="EMBL" id="CAEZSR010000023">
    <property type="protein sequence ID" value="CAB4549435.1"/>
    <property type="molecule type" value="Genomic_DNA"/>
</dbReference>
<gene>
    <name evidence="3" type="ORF">UFOPK1493_00937</name>
</gene>
<feature type="transmembrane region" description="Helical" evidence="1">
    <location>
        <begin position="207"/>
        <end position="227"/>
    </location>
</feature>
<dbReference type="InterPro" id="IPR003675">
    <property type="entry name" value="Rce1/LyrA-like_dom"/>
</dbReference>
<dbReference type="GO" id="GO:0080120">
    <property type="term" value="P:CAAX-box protein maturation"/>
    <property type="evidence" value="ECO:0007669"/>
    <property type="project" value="UniProtKB-ARBA"/>
</dbReference>
<feature type="transmembrane region" description="Helical" evidence="1">
    <location>
        <begin position="59"/>
        <end position="81"/>
    </location>
</feature>
<feature type="transmembrane region" description="Helical" evidence="1">
    <location>
        <begin position="183"/>
        <end position="201"/>
    </location>
</feature>
<proteinExistence type="predicted"/>
<feature type="transmembrane region" description="Helical" evidence="1">
    <location>
        <begin position="21"/>
        <end position="47"/>
    </location>
</feature>
<name>A0A6J6CE84_9ZZZZ</name>
<sequence>MSAVSGAPVPPMRLGEGQSRITVPIAVLTWVVCWFGGNLVGGLVLAATGYEAGTVDTPIWVTLLGALGLWVPMIVGLGYVTRRHGLGSFAADYGFSFRPIDLLGIPIGVLTQLVLVRLLYWPLAEIWPDTFSRPQVEESARRLYESADGAWLVGLVLLVVVGAPLVEELLYRGLLQGAFRRRVDDAVALVIVAGWFALIHFRPVEYPGLFVIGLVLGACALVTGRIGMAIVAHCAFNATGLAWVATR</sequence>